<evidence type="ECO:0000256" key="4">
    <source>
        <dbReference type="ARBA" id="ARBA00022692"/>
    </source>
</evidence>
<dbReference type="Gene3D" id="1.10.3720.10">
    <property type="entry name" value="MetI-like"/>
    <property type="match status" value="1"/>
</dbReference>
<evidence type="ECO:0000256" key="3">
    <source>
        <dbReference type="ARBA" id="ARBA00022475"/>
    </source>
</evidence>
<protein>
    <recommendedName>
        <fullName evidence="8">ABC transmembrane type-1 domain-containing protein</fullName>
    </recommendedName>
</protein>
<keyword evidence="4 7" id="KW-0812">Transmembrane</keyword>
<evidence type="ECO:0000256" key="2">
    <source>
        <dbReference type="ARBA" id="ARBA00022448"/>
    </source>
</evidence>
<dbReference type="CDD" id="cd06261">
    <property type="entry name" value="TM_PBP2"/>
    <property type="match status" value="1"/>
</dbReference>
<feature type="transmembrane region" description="Helical" evidence="7">
    <location>
        <begin position="181"/>
        <end position="199"/>
    </location>
</feature>
<dbReference type="InterPro" id="IPR000515">
    <property type="entry name" value="MetI-like"/>
</dbReference>
<dbReference type="Pfam" id="PF19300">
    <property type="entry name" value="BPD_transp_1_N"/>
    <property type="match status" value="1"/>
</dbReference>
<gene>
    <name evidence="9" type="ORF">METZ01_LOCUS49031</name>
</gene>
<dbReference type="InterPro" id="IPR035906">
    <property type="entry name" value="MetI-like_sf"/>
</dbReference>
<feature type="transmembrane region" description="Helical" evidence="7">
    <location>
        <begin position="284"/>
        <end position="303"/>
    </location>
</feature>
<dbReference type="SUPFAM" id="SSF161098">
    <property type="entry name" value="MetI-like"/>
    <property type="match status" value="1"/>
</dbReference>
<accession>A0A381S1S9</accession>
<dbReference type="EMBL" id="UINC01002390">
    <property type="protein sequence ID" value="SUZ96177.1"/>
    <property type="molecule type" value="Genomic_DNA"/>
</dbReference>
<comment type="subcellular location">
    <subcellularLocation>
        <location evidence="1">Cell membrane</location>
        <topology evidence="1">Multi-pass membrane protein</topology>
    </subcellularLocation>
</comment>
<feature type="transmembrane region" description="Helical" evidence="7">
    <location>
        <begin position="238"/>
        <end position="264"/>
    </location>
</feature>
<evidence type="ECO:0000256" key="1">
    <source>
        <dbReference type="ARBA" id="ARBA00004651"/>
    </source>
</evidence>
<dbReference type="Pfam" id="PF00528">
    <property type="entry name" value="BPD_transp_1"/>
    <property type="match status" value="1"/>
</dbReference>
<feature type="domain" description="ABC transmembrane type-1" evidence="8">
    <location>
        <begin position="98"/>
        <end position="307"/>
    </location>
</feature>
<sequence>MHQYILRRLLLLPPTLFFLGTILFFMVQAIPGDVASTLLAGEENAVDPKTMQKFREELGLTDPMIVQYGRWLAQTATGDLGYSYYFSKPVWDQIKPKIETTATLAIFGIILAVVLSLPAGVLSALYRGSLFDQIVRTISAAGMAVPAFWLGIIILLILSRIIGWMPPVIHSSIFDNPVDAFYRYLFPSLILGFRSAAVISRMVRSMMLEVLSEDYVRTAWAKGLQPRAVIVGHALRNALLPVVTMLGMLFATLIDGAVVLETVFNLPGIGLLMVDSVIARDASMVLGLVLSIGIFMMIWILLIDLSYKVLDPRVEYD</sequence>
<evidence type="ECO:0000256" key="6">
    <source>
        <dbReference type="ARBA" id="ARBA00023136"/>
    </source>
</evidence>
<evidence type="ECO:0000259" key="8">
    <source>
        <dbReference type="PROSITE" id="PS50928"/>
    </source>
</evidence>
<proteinExistence type="predicted"/>
<evidence type="ECO:0000313" key="9">
    <source>
        <dbReference type="EMBL" id="SUZ96177.1"/>
    </source>
</evidence>
<keyword evidence="5 7" id="KW-1133">Transmembrane helix</keyword>
<keyword evidence="3" id="KW-1003">Cell membrane</keyword>
<organism evidence="9">
    <name type="scientific">marine metagenome</name>
    <dbReference type="NCBI Taxonomy" id="408172"/>
    <lineage>
        <taxon>unclassified sequences</taxon>
        <taxon>metagenomes</taxon>
        <taxon>ecological metagenomes</taxon>
    </lineage>
</organism>
<dbReference type="PANTHER" id="PTHR43163">
    <property type="entry name" value="DIPEPTIDE TRANSPORT SYSTEM PERMEASE PROTEIN DPPB-RELATED"/>
    <property type="match status" value="1"/>
</dbReference>
<reference evidence="9" key="1">
    <citation type="submission" date="2018-05" db="EMBL/GenBank/DDBJ databases">
        <authorList>
            <person name="Lanie J.A."/>
            <person name="Ng W.-L."/>
            <person name="Kazmierczak K.M."/>
            <person name="Andrzejewski T.M."/>
            <person name="Davidsen T.M."/>
            <person name="Wayne K.J."/>
            <person name="Tettelin H."/>
            <person name="Glass J.I."/>
            <person name="Rusch D."/>
            <person name="Podicherti R."/>
            <person name="Tsui H.-C.T."/>
            <person name="Winkler M.E."/>
        </authorList>
    </citation>
    <scope>NUCLEOTIDE SEQUENCE</scope>
</reference>
<dbReference type="InterPro" id="IPR045621">
    <property type="entry name" value="BPD_transp_1_N"/>
</dbReference>
<feature type="transmembrane region" description="Helical" evidence="7">
    <location>
        <begin position="104"/>
        <end position="126"/>
    </location>
</feature>
<feature type="transmembrane region" description="Helical" evidence="7">
    <location>
        <begin position="138"/>
        <end position="161"/>
    </location>
</feature>
<keyword evidence="2" id="KW-0813">Transport</keyword>
<dbReference type="AlphaFoldDB" id="A0A381S1S9"/>
<dbReference type="GO" id="GO:0055085">
    <property type="term" value="P:transmembrane transport"/>
    <property type="evidence" value="ECO:0007669"/>
    <property type="project" value="InterPro"/>
</dbReference>
<name>A0A381S1S9_9ZZZZ</name>
<evidence type="ECO:0000256" key="7">
    <source>
        <dbReference type="SAM" id="Phobius"/>
    </source>
</evidence>
<evidence type="ECO:0000256" key="5">
    <source>
        <dbReference type="ARBA" id="ARBA00022989"/>
    </source>
</evidence>
<dbReference type="GO" id="GO:0005886">
    <property type="term" value="C:plasma membrane"/>
    <property type="evidence" value="ECO:0007669"/>
    <property type="project" value="UniProtKB-SubCell"/>
</dbReference>
<dbReference type="PROSITE" id="PS50928">
    <property type="entry name" value="ABC_TM1"/>
    <property type="match status" value="1"/>
</dbReference>
<dbReference type="PANTHER" id="PTHR43163:SF6">
    <property type="entry name" value="DIPEPTIDE TRANSPORT SYSTEM PERMEASE PROTEIN DPPB-RELATED"/>
    <property type="match status" value="1"/>
</dbReference>
<keyword evidence="6 7" id="KW-0472">Membrane</keyword>